<comment type="subcellular location">
    <subcellularLocation>
        <location evidence="1">Cell membrane</location>
        <topology evidence="1">Multi-pass membrane protein</topology>
    </subcellularLocation>
</comment>
<keyword evidence="3" id="KW-1003">Cell membrane</keyword>
<gene>
    <name evidence="11" type="ORF">GQ26_0430180</name>
</gene>
<evidence type="ECO:0000256" key="9">
    <source>
        <dbReference type="ARBA" id="ARBA00024363"/>
    </source>
</evidence>
<evidence type="ECO:0000259" key="10">
    <source>
        <dbReference type="PROSITE" id="PS50893"/>
    </source>
</evidence>
<proteinExistence type="inferred from homology"/>
<dbReference type="InterPro" id="IPR003439">
    <property type="entry name" value="ABC_transporter-like_ATP-bd"/>
</dbReference>
<dbReference type="InterPro" id="IPR039421">
    <property type="entry name" value="Type_1_exporter"/>
</dbReference>
<organism evidence="11">
    <name type="scientific">Talaromyces marneffei PM1</name>
    <dbReference type="NCBI Taxonomy" id="1077442"/>
    <lineage>
        <taxon>Eukaryota</taxon>
        <taxon>Fungi</taxon>
        <taxon>Dikarya</taxon>
        <taxon>Ascomycota</taxon>
        <taxon>Pezizomycotina</taxon>
        <taxon>Eurotiomycetes</taxon>
        <taxon>Eurotiomycetidae</taxon>
        <taxon>Eurotiales</taxon>
        <taxon>Trichocomaceae</taxon>
        <taxon>Talaromyces</taxon>
        <taxon>Talaromyces sect. Talaromyces</taxon>
    </lineage>
</organism>
<dbReference type="HOGENOM" id="CLU_000604_1_9_1"/>
<dbReference type="SMART" id="SM00382">
    <property type="entry name" value="AAA"/>
    <property type="match status" value="1"/>
</dbReference>
<dbReference type="InterPro" id="IPR003593">
    <property type="entry name" value="AAA+_ATPase"/>
</dbReference>
<name>A0A093UXV3_TALMA</name>
<keyword evidence="7" id="KW-1133">Transmembrane helix</keyword>
<dbReference type="EMBL" id="JPOX01000043">
    <property type="protein sequence ID" value="KFX42529.1"/>
    <property type="molecule type" value="Genomic_DNA"/>
</dbReference>
<evidence type="ECO:0000256" key="2">
    <source>
        <dbReference type="ARBA" id="ARBA00022448"/>
    </source>
</evidence>
<evidence type="ECO:0000256" key="4">
    <source>
        <dbReference type="ARBA" id="ARBA00022692"/>
    </source>
</evidence>
<keyword evidence="6" id="KW-0067">ATP-binding</keyword>
<dbReference type="GO" id="GO:0016887">
    <property type="term" value="F:ATP hydrolysis activity"/>
    <property type="evidence" value="ECO:0007669"/>
    <property type="project" value="InterPro"/>
</dbReference>
<comment type="caution">
    <text evidence="11">The sequence shown here is derived from an EMBL/GenBank/DDBJ whole genome shotgun (WGS) entry which is preliminary data.</text>
</comment>
<dbReference type="PANTHER" id="PTHR24221:SF654">
    <property type="entry name" value="ATP-BINDING CASSETTE SUB-FAMILY B MEMBER 6"/>
    <property type="match status" value="1"/>
</dbReference>
<comment type="similarity">
    <text evidence="9">Belongs to the ABC transporter superfamily. ABCB family. Heavy Metal importer (TC 3.A.1.210) subfamily.</text>
</comment>
<feature type="domain" description="ABC transporter" evidence="10">
    <location>
        <begin position="21"/>
        <end position="257"/>
    </location>
</feature>
<sequence length="284" mass="31118">MEVKSSMKYGPENLELPGSCIEFKNVTFGYTSSAGPIFKNLNLVIEPGKTTAIVGPSGIGKTTLLYLIVRLYDPWEGSIEIGGQDVKTLQKGIPSHHVAVMTQSLHLFNDTVGNNIKYGQPDATVSEMHEAAQRAGIHSTIMALDHGYDTMVREGGQNFSGGEKQRITLARTLIKRSASVMLFDEATSALDADSETHVKETLRGKFAGKTMVVIAHRLSSVMYADKIVVFKKGEEGCGEIAEEGTHDELLKQNGIYARLWRKNIGVAETEPKAERDIDELFEGE</sequence>
<evidence type="ECO:0000313" key="11">
    <source>
        <dbReference type="EMBL" id="KFX42529.1"/>
    </source>
</evidence>
<accession>A0A093UXV3</accession>
<evidence type="ECO:0000256" key="8">
    <source>
        <dbReference type="ARBA" id="ARBA00023136"/>
    </source>
</evidence>
<evidence type="ECO:0000256" key="7">
    <source>
        <dbReference type="ARBA" id="ARBA00022989"/>
    </source>
</evidence>
<dbReference type="GO" id="GO:0005886">
    <property type="term" value="C:plasma membrane"/>
    <property type="evidence" value="ECO:0007669"/>
    <property type="project" value="UniProtKB-SubCell"/>
</dbReference>
<evidence type="ECO:0000256" key="3">
    <source>
        <dbReference type="ARBA" id="ARBA00022475"/>
    </source>
</evidence>
<dbReference type="InterPro" id="IPR017871">
    <property type="entry name" value="ABC_transporter-like_CS"/>
</dbReference>
<dbReference type="InterPro" id="IPR027417">
    <property type="entry name" value="P-loop_NTPase"/>
</dbReference>
<dbReference type="PROSITE" id="PS00211">
    <property type="entry name" value="ABC_TRANSPORTER_1"/>
    <property type="match status" value="1"/>
</dbReference>
<keyword evidence="4" id="KW-0812">Transmembrane</keyword>
<evidence type="ECO:0000256" key="1">
    <source>
        <dbReference type="ARBA" id="ARBA00004651"/>
    </source>
</evidence>
<keyword evidence="5" id="KW-0547">Nucleotide-binding</keyword>
<dbReference type="SUPFAM" id="SSF52540">
    <property type="entry name" value="P-loop containing nucleoside triphosphate hydrolases"/>
    <property type="match status" value="1"/>
</dbReference>
<reference key="1">
    <citation type="journal article" date="2014" name="PLoS Genet.">
        <title>Signature Gene Expression Reveals Novel Clues to the Molecular Mechanisms of Dimorphic Transition in Penicillium marneffei.</title>
        <authorList>
            <person name="Yang E."/>
            <person name="Wang G."/>
            <person name="Cai J."/>
            <person name="Woo P.C."/>
            <person name="Lau S.K."/>
            <person name="Yuen K.-Y."/>
            <person name="Chow W.-N."/>
            <person name="Lin X."/>
        </authorList>
    </citation>
    <scope>NUCLEOTIDE SEQUENCE [LARGE SCALE GENOMIC DNA]</scope>
    <source>
        <strain>PM1</strain>
    </source>
</reference>
<dbReference type="FunFam" id="3.40.50.300:FF:000221">
    <property type="entry name" value="Multidrug ABC transporter ATP-binding protein"/>
    <property type="match status" value="1"/>
</dbReference>
<dbReference type="GO" id="GO:0042626">
    <property type="term" value="F:ATPase-coupled transmembrane transporter activity"/>
    <property type="evidence" value="ECO:0007669"/>
    <property type="project" value="TreeGrafter"/>
</dbReference>
<evidence type="ECO:0000256" key="5">
    <source>
        <dbReference type="ARBA" id="ARBA00022741"/>
    </source>
</evidence>
<keyword evidence="2" id="KW-0813">Transport</keyword>
<dbReference type="Gene3D" id="3.40.50.300">
    <property type="entry name" value="P-loop containing nucleotide triphosphate hydrolases"/>
    <property type="match status" value="1"/>
</dbReference>
<reference evidence="11" key="2">
    <citation type="journal article" date="2014" name="PLoS Genet.">
        <title>Signature gene expression reveals novel clues to the molecular mechanisms of dimorphic transition in Penicillium marneffei.</title>
        <authorList>
            <person name="Yang E."/>
            <person name="Wang G."/>
            <person name="Cai J."/>
            <person name="Woo P.C."/>
            <person name="Lau S.K."/>
            <person name="Yuen K.-Y."/>
            <person name="Chow W.-N."/>
            <person name="Lin X."/>
        </authorList>
    </citation>
    <scope>NUCLEOTIDE SEQUENCE</scope>
    <source>
        <strain evidence="11">PM1</strain>
    </source>
</reference>
<dbReference type="Pfam" id="PF00005">
    <property type="entry name" value="ABC_tran"/>
    <property type="match status" value="1"/>
</dbReference>
<dbReference type="PANTHER" id="PTHR24221">
    <property type="entry name" value="ATP-BINDING CASSETTE SUB-FAMILY B"/>
    <property type="match status" value="1"/>
</dbReference>
<keyword evidence="8" id="KW-0472">Membrane</keyword>
<evidence type="ECO:0000256" key="6">
    <source>
        <dbReference type="ARBA" id="ARBA00022840"/>
    </source>
</evidence>
<dbReference type="PROSITE" id="PS50893">
    <property type="entry name" value="ABC_TRANSPORTER_2"/>
    <property type="match status" value="1"/>
</dbReference>
<dbReference type="AlphaFoldDB" id="A0A093UXV3"/>
<dbReference type="GO" id="GO:0005524">
    <property type="term" value="F:ATP binding"/>
    <property type="evidence" value="ECO:0007669"/>
    <property type="project" value="UniProtKB-KW"/>
</dbReference>
<protein>
    <submittedName>
        <fullName evidence="11">Iron-sulfur clusters transporter atm-1, mitochondrial</fullName>
    </submittedName>
</protein>